<evidence type="ECO:0000313" key="2">
    <source>
        <dbReference type="Proteomes" id="UP000281431"/>
    </source>
</evidence>
<dbReference type="AlphaFoldDB" id="A0A3N6MCF8"/>
<proteinExistence type="predicted"/>
<dbReference type="InterPro" id="IPR036388">
    <property type="entry name" value="WH-like_DNA-bd_sf"/>
</dbReference>
<name>A0A3N6MCF8_NATCH</name>
<keyword evidence="1" id="KW-0238">DNA-binding</keyword>
<keyword evidence="2" id="KW-1185">Reference proteome</keyword>
<comment type="caution">
    <text evidence="1">The sequence shown here is derived from an EMBL/GenBank/DDBJ whole genome shotgun (WGS) entry which is preliminary data.</text>
</comment>
<organism evidence="1 2">
    <name type="scientific">Natrarchaeobius chitinivorans</name>
    <dbReference type="NCBI Taxonomy" id="1679083"/>
    <lineage>
        <taxon>Archaea</taxon>
        <taxon>Methanobacteriati</taxon>
        <taxon>Methanobacteriota</taxon>
        <taxon>Stenosarchaea group</taxon>
        <taxon>Halobacteria</taxon>
        <taxon>Halobacteriales</taxon>
        <taxon>Natrialbaceae</taxon>
        <taxon>Natrarchaeobius</taxon>
    </lineage>
</organism>
<dbReference type="Proteomes" id="UP000281431">
    <property type="component" value="Unassembled WGS sequence"/>
</dbReference>
<evidence type="ECO:0000313" key="1">
    <source>
        <dbReference type="EMBL" id="RQH00348.1"/>
    </source>
</evidence>
<dbReference type="Gene3D" id="1.10.10.10">
    <property type="entry name" value="Winged helix-like DNA-binding domain superfamily/Winged helix DNA-binding domain"/>
    <property type="match status" value="1"/>
</dbReference>
<dbReference type="GO" id="GO:0003677">
    <property type="term" value="F:DNA binding"/>
    <property type="evidence" value="ECO:0007669"/>
    <property type="project" value="UniProtKB-KW"/>
</dbReference>
<dbReference type="InterPro" id="IPR036390">
    <property type="entry name" value="WH_DNA-bd_sf"/>
</dbReference>
<accession>A0A3N6MCF8</accession>
<gene>
    <name evidence="1" type="ORF">EA472_10875</name>
</gene>
<dbReference type="SUPFAM" id="SSF46785">
    <property type="entry name" value="Winged helix' DNA-binding domain"/>
    <property type="match status" value="1"/>
</dbReference>
<dbReference type="Pfam" id="PF12840">
    <property type="entry name" value="HTH_20"/>
    <property type="match status" value="1"/>
</dbReference>
<protein>
    <submittedName>
        <fullName evidence="1">DNA-binding protein</fullName>
    </submittedName>
</protein>
<dbReference type="EMBL" id="REFZ01000006">
    <property type="protein sequence ID" value="RQH00348.1"/>
    <property type="molecule type" value="Genomic_DNA"/>
</dbReference>
<reference evidence="1 2" key="1">
    <citation type="submission" date="2018-10" db="EMBL/GenBank/DDBJ databases">
        <title>Natrarchaeobius chitinivorans gen. nov., sp. nov., and Natrarchaeobius haloalkaliphilus sp. nov., alkaliphilic, chitin-utilizing haloarchaea from hypersaline alkaline lakes.</title>
        <authorList>
            <person name="Sorokin D.Y."/>
            <person name="Elcheninov A.G."/>
            <person name="Kostrikina N.A."/>
            <person name="Bale N.J."/>
            <person name="Sinninghe Damste J.S."/>
            <person name="Khijniak T.V."/>
            <person name="Kublanov I.V."/>
            <person name="Toshchakov S.V."/>
        </authorList>
    </citation>
    <scope>NUCLEOTIDE SEQUENCE [LARGE SCALE GENOMIC DNA]</scope>
    <source>
        <strain evidence="1 2">AArcht7</strain>
    </source>
</reference>
<dbReference type="OrthoDB" id="311452at2157"/>
<sequence length="110" mass="11988">MSTKASNTRLEQTADPAAQLDVLGDTCARTILIATSDGPKTAKELTERTDSSSATVYRRINSLLESDLLIECVRFEEDGSHTTAYEATVERLDVRIDANGIDVSIARPDE</sequence>